<feature type="non-terminal residue" evidence="2">
    <location>
        <position position="353"/>
    </location>
</feature>
<evidence type="ECO:0000313" key="3">
    <source>
        <dbReference type="Proteomes" id="UP001177023"/>
    </source>
</evidence>
<evidence type="ECO:0000313" key="2">
    <source>
        <dbReference type="EMBL" id="CAJ0581167.1"/>
    </source>
</evidence>
<feature type="region of interest" description="Disordered" evidence="1">
    <location>
        <begin position="1"/>
        <end position="51"/>
    </location>
</feature>
<proteinExistence type="predicted"/>
<comment type="caution">
    <text evidence="2">The sequence shown here is derived from an EMBL/GenBank/DDBJ whole genome shotgun (WGS) entry which is preliminary data.</text>
</comment>
<organism evidence="2 3">
    <name type="scientific">Mesorhabditis spiculigera</name>
    <dbReference type="NCBI Taxonomy" id="96644"/>
    <lineage>
        <taxon>Eukaryota</taxon>
        <taxon>Metazoa</taxon>
        <taxon>Ecdysozoa</taxon>
        <taxon>Nematoda</taxon>
        <taxon>Chromadorea</taxon>
        <taxon>Rhabditida</taxon>
        <taxon>Rhabditina</taxon>
        <taxon>Rhabditomorpha</taxon>
        <taxon>Rhabditoidea</taxon>
        <taxon>Rhabditidae</taxon>
        <taxon>Mesorhabditinae</taxon>
        <taxon>Mesorhabditis</taxon>
    </lineage>
</organism>
<protein>
    <submittedName>
        <fullName evidence="2">Uncharacterized protein</fullName>
    </submittedName>
</protein>
<reference evidence="2" key="1">
    <citation type="submission" date="2023-06" db="EMBL/GenBank/DDBJ databases">
        <authorList>
            <person name="Delattre M."/>
        </authorList>
    </citation>
    <scope>NUCLEOTIDE SEQUENCE</scope>
    <source>
        <strain evidence="2">AF72</strain>
    </source>
</reference>
<name>A0AA36D4Y4_9BILA</name>
<evidence type="ECO:0000256" key="1">
    <source>
        <dbReference type="SAM" id="MobiDB-lite"/>
    </source>
</evidence>
<feature type="compositionally biased region" description="Acidic residues" evidence="1">
    <location>
        <begin position="253"/>
        <end position="263"/>
    </location>
</feature>
<feature type="compositionally biased region" description="Acidic residues" evidence="1">
    <location>
        <begin position="7"/>
        <end position="19"/>
    </location>
</feature>
<feature type="region of interest" description="Disordered" evidence="1">
    <location>
        <begin position="231"/>
        <end position="353"/>
    </location>
</feature>
<accession>A0AA36D4Y4</accession>
<sequence length="353" mass="39640">MSSDVSSSDDDDDEDDDDTSSGSDSDSSSSSSTTSSSSTSAAPSSVELDSDAELNASFAAVHFDETNSAPSSPPGPGIQEELEFPAIKFTQVERAWHSSRDRERVIQMIRNELTNTRTFFPRIRELIRLRLCQEHHLDDPLEMLKEWRFSIGLASPWSVRSEFDEVLGLFVDQHPQLVKADFDENLHQAFVDNFEAELKLHLQIERTAHGNGSSSSSTLVEEPITRPAIHINGVPKVNGVDHDPDDGYPGPPSEEETDEEEEEDPRRKATVQYVPTYVGYRRPIARRRPDRHFMVQQRQSGSEEDEDEDEENDEETSSLSDEEMVEDPGPVPEETVPHFVAPTDAMDYIEDPC</sequence>
<gene>
    <name evidence="2" type="ORF">MSPICULIGERA_LOCUS19334</name>
</gene>
<feature type="compositionally biased region" description="Low complexity" evidence="1">
    <location>
        <begin position="20"/>
        <end position="40"/>
    </location>
</feature>
<feature type="compositionally biased region" description="Acidic residues" evidence="1">
    <location>
        <begin position="302"/>
        <end position="326"/>
    </location>
</feature>
<keyword evidence="3" id="KW-1185">Reference proteome</keyword>
<dbReference type="EMBL" id="CATQJA010002662">
    <property type="protein sequence ID" value="CAJ0581167.1"/>
    <property type="molecule type" value="Genomic_DNA"/>
</dbReference>
<dbReference type="Proteomes" id="UP001177023">
    <property type="component" value="Unassembled WGS sequence"/>
</dbReference>
<dbReference type="AlphaFoldDB" id="A0AA36D4Y4"/>